<accession>A0A380TC88</accession>
<proteinExistence type="inferred from homology"/>
<dbReference type="SUPFAM" id="SSF64182">
    <property type="entry name" value="DHH phosphoesterases"/>
    <property type="match status" value="1"/>
</dbReference>
<dbReference type="InterPro" id="IPR041122">
    <property type="entry name" value="RecJ_OB"/>
</dbReference>
<dbReference type="PANTHER" id="PTHR30255:SF2">
    <property type="entry name" value="SINGLE-STRANDED-DNA-SPECIFIC EXONUCLEASE RECJ"/>
    <property type="match status" value="1"/>
</dbReference>
<feature type="domain" description="DDH" evidence="7">
    <location>
        <begin position="125"/>
        <end position="281"/>
    </location>
</feature>
<keyword evidence="4" id="KW-0378">Hydrolase</keyword>
<name>A0A380TC88_9ZZZZ</name>
<sequence length="624" mass="64712">MQPMADVQTADGLNGTSPPGDSSADDTSPGEALPGEAFLGVTRSLSGRRWHLRAADERAVMALVQQFALPDPIARMLAARGIGVGDAQSFLDPKLRQLLPDPHTLKDMAAGAERLAQAVMAGEAVTIFADYDVDGATAAAVLIRFLAAAGLGCRCYVPDRLKEGYGPNAAALLRLKTEGTSLVVTVDCGVNAHAALADAVAAGLDVIVVDHHQGPLNLPPAVAVINPNRLDEDGRYGFLAAVGVAFLLAVAVNRLLRRAGWYASRPEPDLLALLDLVALGTVCDVVPLVGVNRAFVTQGLKIMARRDNLGLRALADVARLDGVPTAFDLGFVLGPRVNAGGRIGEPGHGARLLATSDGAEAEALARKLDAVNRERQQIEQAVIAEVLAAQAAEHDGSRPPLIWAAGADWHPGVVGIVASRLVERFHCPAFVLAVGPGRATGSCRSVAGFDIGAAIAAALQAGLLLRGGGHAMAAGFSLEPDRIEDLRRFLSERVLASRGVRPADPILPLDGVLTPGGASAELVAALAAAAPFGNGNPEPRFALAAVGIDGSTLMGGNHIRCRLREIGGGSVEAVAFRIIGTPLGAALLQHDGRPFHIAGRLSAKPWNGRPRIRFLIDDAAVALT</sequence>
<feature type="domain" description="DHHA1" evidence="8">
    <location>
        <begin position="404"/>
        <end position="494"/>
    </location>
</feature>
<evidence type="ECO:0000313" key="10">
    <source>
        <dbReference type="EMBL" id="SUS05047.1"/>
    </source>
</evidence>
<evidence type="ECO:0000256" key="5">
    <source>
        <dbReference type="ARBA" id="ARBA00022839"/>
    </source>
</evidence>
<dbReference type="InterPro" id="IPR038763">
    <property type="entry name" value="DHH_sf"/>
</dbReference>
<feature type="region of interest" description="Disordered" evidence="6">
    <location>
        <begin position="1"/>
        <end position="35"/>
    </location>
</feature>
<protein>
    <recommendedName>
        <fullName evidence="2">Single-stranded-DNA-specific exonuclease RecJ</fullName>
    </recommendedName>
</protein>
<dbReference type="Pfam" id="PF17768">
    <property type="entry name" value="RecJ_OB"/>
    <property type="match status" value="1"/>
</dbReference>
<dbReference type="GO" id="GO:0003676">
    <property type="term" value="F:nucleic acid binding"/>
    <property type="evidence" value="ECO:0007669"/>
    <property type="project" value="InterPro"/>
</dbReference>
<dbReference type="InterPro" id="IPR004610">
    <property type="entry name" value="RecJ"/>
</dbReference>
<dbReference type="GO" id="GO:0006281">
    <property type="term" value="P:DNA repair"/>
    <property type="evidence" value="ECO:0007669"/>
    <property type="project" value="InterPro"/>
</dbReference>
<reference evidence="10" key="1">
    <citation type="submission" date="2018-07" db="EMBL/GenBank/DDBJ databases">
        <authorList>
            <person name="Quirk P.G."/>
            <person name="Krulwich T.A."/>
        </authorList>
    </citation>
    <scope>NUCLEOTIDE SEQUENCE</scope>
</reference>
<dbReference type="GO" id="GO:0008409">
    <property type="term" value="F:5'-3' exonuclease activity"/>
    <property type="evidence" value="ECO:0007669"/>
    <property type="project" value="InterPro"/>
</dbReference>
<gene>
    <name evidence="10" type="ORF">DF3PB_1670005</name>
</gene>
<evidence type="ECO:0000256" key="2">
    <source>
        <dbReference type="ARBA" id="ARBA00019841"/>
    </source>
</evidence>
<dbReference type="PANTHER" id="PTHR30255">
    <property type="entry name" value="SINGLE-STRANDED-DNA-SPECIFIC EXONUCLEASE RECJ"/>
    <property type="match status" value="1"/>
</dbReference>
<dbReference type="Pfam" id="PF01368">
    <property type="entry name" value="DHH"/>
    <property type="match status" value="1"/>
</dbReference>
<evidence type="ECO:0000256" key="6">
    <source>
        <dbReference type="SAM" id="MobiDB-lite"/>
    </source>
</evidence>
<keyword evidence="3" id="KW-0540">Nuclease</keyword>
<dbReference type="Gene3D" id="3.90.1640.30">
    <property type="match status" value="1"/>
</dbReference>
<evidence type="ECO:0000259" key="8">
    <source>
        <dbReference type="Pfam" id="PF02272"/>
    </source>
</evidence>
<evidence type="ECO:0000259" key="7">
    <source>
        <dbReference type="Pfam" id="PF01368"/>
    </source>
</evidence>
<evidence type="ECO:0000256" key="3">
    <source>
        <dbReference type="ARBA" id="ARBA00022722"/>
    </source>
</evidence>
<feature type="domain" description="RecJ OB" evidence="9">
    <location>
        <begin position="509"/>
        <end position="618"/>
    </location>
</feature>
<comment type="similarity">
    <text evidence="1">Belongs to the RecJ family.</text>
</comment>
<dbReference type="GO" id="GO:0006310">
    <property type="term" value="P:DNA recombination"/>
    <property type="evidence" value="ECO:0007669"/>
    <property type="project" value="InterPro"/>
</dbReference>
<evidence type="ECO:0000256" key="1">
    <source>
        <dbReference type="ARBA" id="ARBA00005915"/>
    </source>
</evidence>
<dbReference type="Pfam" id="PF02272">
    <property type="entry name" value="DHHA1"/>
    <property type="match status" value="1"/>
</dbReference>
<dbReference type="InterPro" id="IPR003156">
    <property type="entry name" value="DHHA1_dom"/>
</dbReference>
<dbReference type="EMBL" id="UIDG01000076">
    <property type="protein sequence ID" value="SUS05047.1"/>
    <property type="molecule type" value="Genomic_DNA"/>
</dbReference>
<dbReference type="Gene3D" id="3.10.310.30">
    <property type="match status" value="1"/>
</dbReference>
<evidence type="ECO:0000259" key="9">
    <source>
        <dbReference type="Pfam" id="PF17768"/>
    </source>
</evidence>
<keyword evidence="5 10" id="KW-0269">Exonuclease</keyword>
<evidence type="ECO:0000256" key="4">
    <source>
        <dbReference type="ARBA" id="ARBA00022801"/>
    </source>
</evidence>
<organism evidence="10">
    <name type="scientific">metagenome</name>
    <dbReference type="NCBI Taxonomy" id="256318"/>
    <lineage>
        <taxon>unclassified sequences</taxon>
        <taxon>metagenomes</taxon>
    </lineage>
</organism>
<dbReference type="AlphaFoldDB" id="A0A380TC88"/>
<dbReference type="InterPro" id="IPR001667">
    <property type="entry name" value="DDH_dom"/>
</dbReference>
<dbReference type="InterPro" id="IPR051673">
    <property type="entry name" value="SSDNA_exonuclease_RecJ"/>
</dbReference>
<dbReference type="NCBIfam" id="TIGR00644">
    <property type="entry name" value="recJ"/>
    <property type="match status" value="1"/>
</dbReference>